<evidence type="ECO:0000259" key="9">
    <source>
        <dbReference type="Pfam" id="PF01757"/>
    </source>
</evidence>
<evidence type="ECO:0000256" key="3">
    <source>
        <dbReference type="ARBA" id="ARBA00022679"/>
    </source>
</evidence>
<feature type="domain" description="SGNH" evidence="10">
    <location>
        <begin position="392"/>
        <end position="610"/>
    </location>
</feature>
<evidence type="ECO:0000313" key="11">
    <source>
        <dbReference type="EMBL" id="GAA5093821.1"/>
    </source>
</evidence>
<proteinExistence type="predicted"/>
<dbReference type="Pfam" id="PF01757">
    <property type="entry name" value="Acyl_transf_3"/>
    <property type="match status" value="1"/>
</dbReference>
<evidence type="ECO:0000313" key="12">
    <source>
        <dbReference type="Proteomes" id="UP001500631"/>
    </source>
</evidence>
<evidence type="ECO:0000256" key="7">
    <source>
        <dbReference type="ARBA" id="ARBA00023315"/>
    </source>
</evidence>
<feature type="transmembrane region" description="Helical" evidence="8">
    <location>
        <begin position="221"/>
        <end position="238"/>
    </location>
</feature>
<feature type="transmembrane region" description="Helical" evidence="8">
    <location>
        <begin position="190"/>
        <end position="209"/>
    </location>
</feature>
<dbReference type="SUPFAM" id="SSF52266">
    <property type="entry name" value="SGNH hydrolase"/>
    <property type="match status" value="1"/>
</dbReference>
<keyword evidence="12" id="KW-1185">Reference proteome</keyword>
<feature type="transmembrane region" description="Helical" evidence="8">
    <location>
        <begin position="7"/>
        <end position="24"/>
    </location>
</feature>
<dbReference type="Proteomes" id="UP001500631">
    <property type="component" value="Unassembled WGS sequence"/>
</dbReference>
<organism evidence="11 12">
    <name type="scientific">Wohlfahrtiimonas larvae</name>
    <dbReference type="NCBI Taxonomy" id="1157986"/>
    <lineage>
        <taxon>Bacteria</taxon>
        <taxon>Pseudomonadati</taxon>
        <taxon>Pseudomonadota</taxon>
        <taxon>Gammaproteobacteria</taxon>
        <taxon>Cardiobacteriales</taxon>
        <taxon>Ignatzschineriaceae</taxon>
        <taxon>Wohlfahrtiimonas</taxon>
    </lineage>
</organism>
<feature type="transmembrane region" description="Helical" evidence="8">
    <location>
        <begin position="300"/>
        <end position="322"/>
    </location>
</feature>
<evidence type="ECO:0008006" key="13">
    <source>
        <dbReference type="Google" id="ProtNLM"/>
    </source>
</evidence>
<dbReference type="Pfam" id="PF19040">
    <property type="entry name" value="SGNH"/>
    <property type="match status" value="1"/>
</dbReference>
<dbReference type="EMBL" id="BAABKE010000001">
    <property type="protein sequence ID" value="GAA5093821.1"/>
    <property type="molecule type" value="Genomic_DNA"/>
</dbReference>
<dbReference type="RefSeq" id="WP_077925975.1">
    <property type="nucleotide sequence ID" value="NZ_BAABKE010000001.1"/>
</dbReference>
<keyword evidence="7" id="KW-0012">Acyltransferase</keyword>
<feature type="transmembrane region" description="Helical" evidence="8">
    <location>
        <begin position="142"/>
        <end position="160"/>
    </location>
</feature>
<evidence type="ECO:0000256" key="5">
    <source>
        <dbReference type="ARBA" id="ARBA00022989"/>
    </source>
</evidence>
<name>A0ABP9MFD3_9GAMM</name>
<protein>
    <recommendedName>
        <fullName evidence="13">Acyltransferase</fullName>
    </recommendedName>
</protein>
<comment type="caution">
    <text evidence="11">The sequence shown here is derived from an EMBL/GenBank/DDBJ whole genome shotgun (WGS) entry which is preliminary data.</text>
</comment>
<accession>A0ABP9MFD3</accession>
<sequence length="627" mass="73184">MQFRKDINGLRTYAVLAVIFFHFNKEWLPGGFVGVDIFFVISGYLMTSIIFRGLSNQNFSILKFYSARVRRIIPALFTLILLLIILGYFFLGPLSYRELSKESIRSLLFISNFLYWKASAGYFDTEALSKPLLHTWSLSVEWQFYLLYPAVLLVFAKFLSQKFLKPIIIMMATVSLIFSIYLSPISPSTAYFLLPTRIWQMLLGGLIFLYPLRITHKPHQVTLEIIGFLLIIVSLFIISENTSWPGYMALLPTIGAYLLIQSQNNSFLTNNIVCQKIGLWSYSLYLYHWPILFINYRYNLQINVITFLCITFALSLASYYVIEHRQWKVKYILISVFVALIPIYGIYKTKGASFRVVDQYHLTAEEFQQLYYGGGDFPAYQVAYTNANEATSFDYIMLGDSYARQYTKYLLNNNIHTKTWYADACLFTQDYYVYLDKKILKNCTDFANSFYQYIDKTKEHQPIVWIQSWDGYHLALKNAQSNLIDFRSNKAQKQYIIALEQIIQQMAENNPQRNIYLIGVYTRPNYNIYECLSERELNSFSESCPEFIPQTNNLINEQLITITEQYSNVYFIDPNKGLCSDQGCRMLINNEPMFSDMGHLSTYGANIVGKYIFDIIKKMESKNKNDY</sequence>
<evidence type="ECO:0000256" key="2">
    <source>
        <dbReference type="ARBA" id="ARBA00022475"/>
    </source>
</evidence>
<keyword evidence="4 8" id="KW-0812">Transmembrane</keyword>
<dbReference type="Gene3D" id="3.40.50.1110">
    <property type="entry name" value="SGNH hydrolase"/>
    <property type="match status" value="1"/>
</dbReference>
<keyword evidence="5 8" id="KW-1133">Transmembrane helix</keyword>
<comment type="subcellular location">
    <subcellularLocation>
        <location evidence="1">Cell membrane</location>
        <topology evidence="1">Multi-pass membrane protein</topology>
    </subcellularLocation>
</comment>
<dbReference type="PANTHER" id="PTHR23028:SF53">
    <property type="entry name" value="ACYL_TRANSF_3 DOMAIN-CONTAINING PROTEIN"/>
    <property type="match status" value="1"/>
</dbReference>
<feature type="transmembrane region" description="Helical" evidence="8">
    <location>
        <begin position="30"/>
        <end position="51"/>
    </location>
</feature>
<evidence type="ECO:0000256" key="6">
    <source>
        <dbReference type="ARBA" id="ARBA00023136"/>
    </source>
</evidence>
<keyword evidence="3" id="KW-0808">Transferase</keyword>
<gene>
    <name evidence="11" type="ORF">GCM10023338_01320</name>
</gene>
<dbReference type="InterPro" id="IPR036514">
    <property type="entry name" value="SGNH_hydro_sf"/>
</dbReference>
<dbReference type="InterPro" id="IPR002656">
    <property type="entry name" value="Acyl_transf_3_dom"/>
</dbReference>
<feature type="transmembrane region" description="Helical" evidence="8">
    <location>
        <begin position="72"/>
        <end position="91"/>
    </location>
</feature>
<feature type="transmembrane region" description="Helical" evidence="8">
    <location>
        <begin position="329"/>
        <end position="347"/>
    </location>
</feature>
<reference evidence="12" key="1">
    <citation type="journal article" date="2019" name="Int. J. Syst. Evol. Microbiol.">
        <title>The Global Catalogue of Microorganisms (GCM) 10K type strain sequencing project: providing services to taxonomists for standard genome sequencing and annotation.</title>
        <authorList>
            <consortium name="The Broad Institute Genomics Platform"/>
            <consortium name="The Broad Institute Genome Sequencing Center for Infectious Disease"/>
            <person name="Wu L."/>
            <person name="Ma J."/>
        </authorList>
    </citation>
    <scope>NUCLEOTIDE SEQUENCE [LARGE SCALE GENOMIC DNA]</scope>
    <source>
        <strain evidence="12">JCM 18424</strain>
    </source>
</reference>
<feature type="domain" description="Acyltransferase 3" evidence="9">
    <location>
        <begin position="5"/>
        <end position="321"/>
    </location>
</feature>
<evidence type="ECO:0000256" key="8">
    <source>
        <dbReference type="SAM" id="Phobius"/>
    </source>
</evidence>
<dbReference type="PANTHER" id="PTHR23028">
    <property type="entry name" value="ACETYLTRANSFERASE"/>
    <property type="match status" value="1"/>
</dbReference>
<evidence type="ECO:0000256" key="4">
    <source>
        <dbReference type="ARBA" id="ARBA00022692"/>
    </source>
</evidence>
<keyword evidence="6 8" id="KW-0472">Membrane</keyword>
<evidence type="ECO:0000259" key="10">
    <source>
        <dbReference type="Pfam" id="PF19040"/>
    </source>
</evidence>
<dbReference type="InterPro" id="IPR050879">
    <property type="entry name" value="Acyltransferase_3"/>
</dbReference>
<dbReference type="InterPro" id="IPR043968">
    <property type="entry name" value="SGNH"/>
</dbReference>
<keyword evidence="2" id="KW-1003">Cell membrane</keyword>
<evidence type="ECO:0000256" key="1">
    <source>
        <dbReference type="ARBA" id="ARBA00004651"/>
    </source>
</evidence>
<feature type="transmembrane region" description="Helical" evidence="8">
    <location>
        <begin position="167"/>
        <end position="184"/>
    </location>
</feature>